<feature type="compositionally biased region" description="Polar residues" evidence="8">
    <location>
        <begin position="34"/>
        <end position="44"/>
    </location>
</feature>
<keyword evidence="5 7" id="KW-0508">mRNA splicing</keyword>
<dbReference type="EMBL" id="BQMJ01000050">
    <property type="protein sequence ID" value="GJQ14038.1"/>
    <property type="molecule type" value="Genomic_DNA"/>
</dbReference>
<dbReference type="Pfam" id="PF08231">
    <property type="entry name" value="SYF2"/>
    <property type="match status" value="1"/>
</dbReference>
<name>A0A9C7Q021_9RHOD</name>
<feature type="compositionally biased region" description="Basic residues" evidence="8">
    <location>
        <begin position="1"/>
        <end position="11"/>
    </location>
</feature>
<evidence type="ECO:0000256" key="5">
    <source>
        <dbReference type="ARBA" id="ARBA00023187"/>
    </source>
</evidence>
<protein>
    <recommendedName>
        <fullName evidence="7">Pre-mRNA-splicing factor SYF2</fullName>
    </recommendedName>
</protein>
<organism evidence="9 10">
    <name type="scientific">Galdieria partita</name>
    <dbReference type="NCBI Taxonomy" id="83374"/>
    <lineage>
        <taxon>Eukaryota</taxon>
        <taxon>Rhodophyta</taxon>
        <taxon>Bangiophyceae</taxon>
        <taxon>Galdieriales</taxon>
        <taxon>Galdieriaceae</taxon>
        <taxon>Galdieria</taxon>
    </lineage>
</organism>
<keyword evidence="6 7" id="KW-0539">Nucleus</keyword>
<comment type="similarity">
    <text evidence="2 7">Belongs to the SYF2 family.</text>
</comment>
<keyword evidence="10" id="KW-1185">Reference proteome</keyword>
<evidence type="ECO:0000256" key="7">
    <source>
        <dbReference type="RuleBase" id="RU367148"/>
    </source>
</evidence>
<feature type="region of interest" description="Disordered" evidence="8">
    <location>
        <begin position="131"/>
        <end position="166"/>
    </location>
</feature>
<evidence type="ECO:0000313" key="10">
    <source>
        <dbReference type="Proteomes" id="UP001061958"/>
    </source>
</evidence>
<dbReference type="GO" id="GO:0071013">
    <property type="term" value="C:catalytic step 2 spliceosome"/>
    <property type="evidence" value="ECO:0007669"/>
    <property type="project" value="TreeGrafter"/>
</dbReference>
<comment type="subcellular location">
    <subcellularLocation>
        <location evidence="1 7">Nucleus</location>
    </subcellularLocation>
</comment>
<feature type="compositionally biased region" description="Basic and acidic residues" evidence="8">
    <location>
        <begin position="135"/>
        <end position="151"/>
    </location>
</feature>
<evidence type="ECO:0000256" key="4">
    <source>
        <dbReference type="ARBA" id="ARBA00022728"/>
    </source>
</evidence>
<dbReference type="PANTHER" id="PTHR13264:SF5">
    <property type="entry name" value="PRE-MRNA-SPLICING FACTOR SYF2"/>
    <property type="match status" value="1"/>
</dbReference>
<keyword evidence="3 7" id="KW-0507">mRNA processing</keyword>
<evidence type="ECO:0000256" key="1">
    <source>
        <dbReference type="ARBA" id="ARBA00004123"/>
    </source>
</evidence>
<sequence length="316" mass="37100">MMRKSRRKQQKTSRQLGKKEAHNVDSVKEEGVVSENNNRSTMLSASPAETLEQTLDSENIFERKHEDFSSDGQLNSRNSTCEGNGEQVEDREVERQSQGQTANSLPFQNPLQKKLFDIRLRMNEGRKLNSQAVEEELKTNHFRSKGREQVPRKPQQKGSSRPESTIGLKEKFWRETAEQAEQQLAKEFMKRRRSGQKLIGETIYGEDNLYRAYEKRLTRIPVGEVDTAKAQEEIDQLEYGQNIPVNPDRIEKMVEELEETEERRRKFSKWHKFDEESADISFINERNRRFNEKIARSFDEYTQEIRQNLERGTALP</sequence>
<feature type="compositionally biased region" description="Basic and acidic residues" evidence="8">
    <location>
        <begin position="17"/>
        <end position="31"/>
    </location>
</feature>
<evidence type="ECO:0000256" key="8">
    <source>
        <dbReference type="SAM" id="MobiDB-lite"/>
    </source>
</evidence>
<feature type="region of interest" description="Disordered" evidence="8">
    <location>
        <begin position="1"/>
        <end position="109"/>
    </location>
</feature>
<dbReference type="GO" id="GO:0000398">
    <property type="term" value="P:mRNA splicing, via spliceosome"/>
    <property type="evidence" value="ECO:0007669"/>
    <property type="project" value="UniProtKB-UniRule"/>
</dbReference>
<feature type="compositionally biased region" description="Polar residues" evidence="8">
    <location>
        <begin position="96"/>
        <end position="109"/>
    </location>
</feature>
<accession>A0A9C7Q021</accession>
<reference evidence="9" key="1">
    <citation type="journal article" date="2022" name="Proc. Natl. Acad. Sci. U.S.A.">
        <title>Life cycle and functional genomics of the unicellular red alga Galdieria for elucidating algal and plant evolution and industrial use.</title>
        <authorList>
            <person name="Hirooka S."/>
            <person name="Itabashi T."/>
            <person name="Ichinose T.M."/>
            <person name="Onuma R."/>
            <person name="Fujiwara T."/>
            <person name="Yamashita S."/>
            <person name="Jong L.W."/>
            <person name="Tomita R."/>
            <person name="Iwane A.H."/>
            <person name="Miyagishima S.Y."/>
        </authorList>
    </citation>
    <scope>NUCLEOTIDE SEQUENCE</scope>
    <source>
        <strain evidence="9">NBRC 102759</strain>
    </source>
</reference>
<evidence type="ECO:0000256" key="2">
    <source>
        <dbReference type="ARBA" id="ARBA00010028"/>
    </source>
</evidence>
<dbReference type="InterPro" id="IPR013260">
    <property type="entry name" value="mRNA_splic_SYF2"/>
</dbReference>
<comment type="subunit">
    <text evidence="7">May be part of a spliceosome complex.</text>
</comment>
<reference evidence="9" key="2">
    <citation type="submission" date="2022-01" db="EMBL/GenBank/DDBJ databases">
        <authorList>
            <person name="Hirooka S."/>
            <person name="Miyagishima S.Y."/>
        </authorList>
    </citation>
    <scope>NUCLEOTIDE SEQUENCE</scope>
    <source>
        <strain evidence="9">NBRC 102759</strain>
    </source>
</reference>
<dbReference type="PANTHER" id="PTHR13264">
    <property type="entry name" value="GCIP-INTERACTING PROTEIN P29"/>
    <property type="match status" value="1"/>
</dbReference>
<evidence type="ECO:0000256" key="3">
    <source>
        <dbReference type="ARBA" id="ARBA00022664"/>
    </source>
</evidence>
<dbReference type="AlphaFoldDB" id="A0A9C7Q021"/>
<evidence type="ECO:0000256" key="6">
    <source>
        <dbReference type="ARBA" id="ARBA00023242"/>
    </source>
</evidence>
<comment type="caution">
    <text evidence="9">The sequence shown here is derived from an EMBL/GenBank/DDBJ whole genome shotgun (WGS) entry which is preliminary data.</text>
</comment>
<evidence type="ECO:0000313" key="9">
    <source>
        <dbReference type="EMBL" id="GJQ14038.1"/>
    </source>
</evidence>
<dbReference type="Proteomes" id="UP001061958">
    <property type="component" value="Unassembled WGS sequence"/>
</dbReference>
<feature type="compositionally biased region" description="Polar residues" evidence="8">
    <location>
        <begin position="70"/>
        <end position="82"/>
    </location>
</feature>
<comment type="function">
    <text evidence="7">Involved in pre-mRNA splicing.</text>
</comment>
<dbReference type="OrthoDB" id="199717at2759"/>
<proteinExistence type="inferred from homology"/>
<keyword evidence="4 7" id="KW-0747">Spliceosome</keyword>
<dbReference type="GO" id="GO:0071014">
    <property type="term" value="C:post-mRNA release spliceosomal complex"/>
    <property type="evidence" value="ECO:0007669"/>
    <property type="project" value="TreeGrafter"/>
</dbReference>
<gene>
    <name evidence="9" type="ORF">GpartN1_g5829.t1</name>
</gene>
<dbReference type="GO" id="GO:0000974">
    <property type="term" value="C:Prp19 complex"/>
    <property type="evidence" value="ECO:0007669"/>
    <property type="project" value="TreeGrafter"/>
</dbReference>